<gene>
    <name evidence="4" type="ORF">D0866_09369</name>
    <name evidence="3" type="ORF">D0867_00739</name>
    <name evidence="2" type="ORF">D0868_09430</name>
    <name evidence="1" type="ORF">D0869_09663</name>
</gene>
<evidence type="ECO:0000313" key="6">
    <source>
        <dbReference type="Proteomes" id="UP000276864"/>
    </source>
</evidence>
<evidence type="ECO:0000313" key="4">
    <source>
        <dbReference type="EMBL" id="RMY28505.1"/>
    </source>
</evidence>
<reference evidence="5 6" key="1">
    <citation type="journal article" date="2018" name="BMC Genomics">
        <title>Genomic evidence for intraspecific hybridization in a clonal and extremely halotolerant yeast.</title>
        <authorList>
            <person name="Gostincar C."/>
            <person name="Stajich J.E."/>
            <person name="Zupancic J."/>
            <person name="Zalar P."/>
            <person name="Gunde-Cimerman N."/>
        </authorList>
    </citation>
    <scope>NUCLEOTIDE SEQUENCE [LARGE SCALE GENOMIC DNA]</scope>
    <source>
        <strain evidence="4 6">EXF-6651</strain>
        <strain evidence="2 8">EXF-6654</strain>
        <strain evidence="1 7">EXF-6656</strain>
        <strain evidence="3 5">EXF-6669</strain>
    </source>
</reference>
<dbReference type="Proteomes" id="UP000282582">
    <property type="component" value="Unassembled WGS sequence"/>
</dbReference>
<dbReference type="EMBL" id="QWIL01000036">
    <property type="protein sequence ID" value="RMY25420.1"/>
    <property type="molecule type" value="Genomic_DNA"/>
</dbReference>
<sequence>NVEYTAPLSLIPGLGPDKSPRVIDRELVITAKLDRWSGNGASTTPQLEVMGDDKSASVYVAVHHGKTPSARLPELFDAYKLDDYLVDEHAENIIMNSIIMLGSDRGSIDEIDVNYVMTYMPMNSFGEYEREMLDFVAATELPCSSTKSKVAQFIARSQSTVSRHDRQ</sequence>
<feature type="non-terminal residue" evidence="4">
    <location>
        <position position="1"/>
    </location>
</feature>
<dbReference type="Proteomes" id="UP000271337">
    <property type="component" value="Unassembled WGS sequence"/>
</dbReference>
<name>A0A3M7ALN9_HORWE</name>
<evidence type="ECO:0000313" key="8">
    <source>
        <dbReference type="Proteomes" id="UP000282582"/>
    </source>
</evidence>
<dbReference type="AlphaFoldDB" id="A0A3M7ALN9"/>
<organism evidence="4 6">
    <name type="scientific">Hortaea werneckii</name>
    <name type="common">Black yeast</name>
    <name type="synonym">Cladosporium werneckii</name>
    <dbReference type="NCBI Taxonomy" id="91943"/>
    <lineage>
        <taxon>Eukaryota</taxon>
        <taxon>Fungi</taxon>
        <taxon>Dikarya</taxon>
        <taxon>Ascomycota</taxon>
        <taxon>Pezizomycotina</taxon>
        <taxon>Dothideomycetes</taxon>
        <taxon>Dothideomycetidae</taxon>
        <taxon>Mycosphaerellales</taxon>
        <taxon>Teratosphaeriaceae</taxon>
        <taxon>Hortaea</taxon>
    </lineage>
</organism>
<dbReference type="OrthoDB" id="3931376at2759"/>
<accession>A0A3M7ALN9</accession>
<evidence type="ECO:0000313" key="2">
    <source>
        <dbReference type="EMBL" id="RMX99645.1"/>
    </source>
</evidence>
<comment type="caution">
    <text evidence="4">The sequence shown here is derived from an EMBL/GenBank/DDBJ whole genome shotgun (WGS) entry which is preliminary data.</text>
</comment>
<protein>
    <submittedName>
        <fullName evidence="4">Uncharacterized protein</fullName>
    </submittedName>
</protein>
<dbReference type="EMBL" id="QWIK01000900">
    <property type="protein sequence ID" value="RMX99645.1"/>
    <property type="molecule type" value="Genomic_DNA"/>
</dbReference>
<evidence type="ECO:0000313" key="7">
    <source>
        <dbReference type="Proteomes" id="UP000281245"/>
    </source>
</evidence>
<dbReference type="Proteomes" id="UP000276864">
    <property type="component" value="Unassembled WGS sequence"/>
</dbReference>
<evidence type="ECO:0000313" key="5">
    <source>
        <dbReference type="Proteomes" id="UP000271337"/>
    </source>
</evidence>
<dbReference type="VEuPathDB" id="FungiDB:BTJ68_08104"/>
<dbReference type="EMBL" id="QWIM01001093">
    <property type="protein sequence ID" value="RMY28505.1"/>
    <property type="molecule type" value="Genomic_DNA"/>
</dbReference>
<dbReference type="Proteomes" id="UP000281245">
    <property type="component" value="Unassembled WGS sequence"/>
</dbReference>
<dbReference type="EMBL" id="QWIJ01000922">
    <property type="protein sequence ID" value="RMX77715.1"/>
    <property type="molecule type" value="Genomic_DNA"/>
</dbReference>
<evidence type="ECO:0000313" key="3">
    <source>
        <dbReference type="EMBL" id="RMY25420.1"/>
    </source>
</evidence>
<proteinExistence type="predicted"/>
<evidence type="ECO:0000313" key="1">
    <source>
        <dbReference type="EMBL" id="RMX77715.1"/>
    </source>
</evidence>